<dbReference type="AlphaFoldDB" id="A0A833QZ72"/>
<organism evidence="2 3">
    <name type="scientific">Carex littledalei</name>
    <dbReference type="NCBI Taxonomy" id="544730"/>
    <lineage>
        <taxon>Eukaryota</taxon>
        <taxon>Viridiplantae</taxon>
        <taxon>Streptophyta</taxon>
        <taxon>Embryophyta</taxon>
        <taxon>Tracheophyta</taxon>
        <taxon>Spermatophyta</taxon>
        <taxon>Magnoliopsida</taxon>
        <taxon>Liliopsida</taxon>
        <taxon>Poales</taxon>
        <taxon>Cyperaceae</taxon>
        <taxon>Cyperoideae</taxon>
        <taxon>Cariceae</taxon>
        <taxon>Carex</taxon>
        <taxon>Carex subgen. Euthyceras</taxon>
    </lineage>
</organism>
<proteinExistence type="predicted"/>
<feature type="compositionally biased region" description="Basic and acidic residues" evidence="1">
    <location>
        <begin position="85"/>
        <end position="101"/>
    </location>
</feature>
<protein>
    <submittedName>
        <fullName evidence="2">Uncharacterized protein</fullName>
    </submittedName>
</protein>
<gene>
    <name evidence="2" type="ORF">FCM35_KLT20202</name>
</gene>
<accession>A0A833QZ72</accession>
<dbReference type="InterPro" id="IPR021641">
    <property type="entry name" value="DUF3245"/>
</dbReference>
<evidence type="ECO:0000313" key="2">
    <source>
        <dbReference type="EMBL" id="KAF3335695.1"/>
    </source>
</evidence>
<reference evidence="2" key="1">
    <citation type="submission" date="2020-01" db="EMBL/GenBank/DDBJ databases">
        <title>Genome sequence of Kobresia littledalei, the first chromosome-level genome in the family Cyperaceae.</title>
        <authorList>
            <person name="Qu G."/>
        </authorList>
    </citation>
    <scope>NUCLEOTIDE SEQUENCE</scope>
    <source>
        <strain evidence="2">C.B.Clarke</strain>
        <tissue evidence="2">Leaf</tissue>
    </source>
</reference>
<feature type="region of interest" description="Disordered" evidence="1">
    <location>
        <begin position="59"/>
        <end position="135"/>
    </location>
</feature>
<dbReference type="PANTHER" id="PTHR35741">
    <property type="entry name" value="FACTOR CWC22-LIKE PROTEIN, PUTATIVE (DUF3245)-RELATED"/>
    <property type="match status" value="1"/>
</dbReference>
<name>A0A833QZ72_9POAL</name>
<evidence type="ECO:0000313" key="3">
    <source>
        <dbReference type="Proteomes" id="UP000623129"/>
    </source>
</evidence>
<dbReference type="Pfam" id="PF11595">
    <property type="entry name" value="DUF3245"/>
    <property type="match status" value="1"/>
</dbReference>
<dbReference type="Proteomes" id="UP000623129">
    <property type="component" value="Unassembled WGS sequence"/>
</dbReference>
<dbReference type="OrthoDB" id="1908779at2759"/>
<comment type="caution">
    <text evidence="2">The sequence shown here is derived from an EMBL/GenBank/DDBJ whole genome shotgun (WGS) entry which is preliminary data.</text>
</comment>
<evidence type="ECO:0000256" key="1">
    <source>
        <dbReference type="SAM" id="MobiDB-lite"/>
    </source>
</evidence>
<sequence>MATESSTKKVVPKVVKLDKAFKLAEIWVKNMSGGTAVEKITDIETEARPLRLGLGARITPNAQRTPSTYRVERQLLGKVNATRKKSSENEDKMNSTERNEFENEDDTDEPESRTNAVSKKRPRPLPTAALLKRRK</sequence>
<dbReference type="EMBL" id="SWLB01000008">
    <property type="protein sequence ID" value="KAF3335695.1"/>
    <property type="molecule type" value="Genomic_DNA"/>
</dbReference>
<dbReference type="PANTHER" id="PTHR35741:SF1">
    <property type="entry name" value="FACTOR CWC22-LIKE PROTEIN, PUTATIVE (DUF3245)-RELATED"/>
    <property type="match status" value="1"/>
</dbReference>
<keyword evidence="3" id="KW-1185">Reference proteome</keyword>